<dbReference type="RefSeq" id="WP_269884324.1">
    <property type="nucleotide sequence ID" value="NZ_JAQAGZ010000019.1"/>
</dbReference>
<dbReference type="Pfam" id="PF05721">
    <property type="entry name" value="PhyH"/>
    <property type="match status" value="1"/>
</dbReference>
<evidence type="ECO:0000313" key="2">
    <source>
        <dbReference type="Proteomes" id="UP001527882"/>
    </source>
</evidence>
<dbReference type="InterPro" id="IPR008775">
    <property type="entry name" value="Phytyl_CoA_dOase-like"/>
</dbReference>
<protein>
    <submittedName>
        <fullName evidence="1">Phytanoyl-CoA dioxygenase family protein</fullName>
    </submittedName>
</protein>
<dbReference type="GO" id="GO:0051213">
    <property type="term" value="F:dioxygenase activity"/>
    <property type="evidence" value="ECO:0007669"/>
    <property type="project" value="UniProtKB-KW"/>
</dbReference>
<comment type="caution">
    <text evidence="1">The sequence shown here is derived from an EMBL/GenBank/DDBJ whole genome shotgun (WGS) entry which is preliminary data.</text>
</comment>
<dbReference type="Gene3D" id="2.60.120.620">
    <property type="entry name" value="q2cbj1_9rhob like domain"/>
    <property type="match status" value="1"/>
</dbReference>
<keyword evidence="2" id="KW-1185">Reference proteome</keyword>
<dbReference type="SUPFAM" id="SSF51197">
    <property type="entry name" value="Clavaminate synthase-like"/>
    <property type="match status" value="1"/>
</dbReference>
<sequence length="270" mass="30599">MANADVKRQEVSEEQMAFFQEYGFVQVDNVLTAEEIKELTMFIEESMSEEEGLSVRTSNPEARLNYYRVLNQKVNVWRDHAGMARYTTHPKLASIALKLSGASGIRLFHDHALWKMPQDSKATPWHQDFPYWPMKDQFAHQTLSAWIPLDDVDEQNGCMMFIPGSHKIGKLRGINLSDPQDIFQYVQGTGLDNTQPVNVPLRKGSCTFHTGLTFHYSHPNKTDKPRRVLAIIFMPDGVVYDGKDHVVTKPLKLAPGTRLQGGVFPLLAGK</sequence>
<dbReference type="PANTHER" id="PTHR20883:SF48">
    <property type="entry name" value="ECTOINE DIOXYGENASE"/>
    <property type="match status" value="1"/>
</dbReference>
<keyword evidence="1" id="KW-0560">Oxidoreductase</keyword>
<evidence type="ECO:0000313" key="1">
    <source>
        <dbReference type="EMBL" id="MCZ8515797.1"/>
    </source>
</evidence>
<gene>
    <name evidence="1" type="ORF">O9H85_25970</name>
</gene>
<organism evidence="1 2">
    <name type="scientific">Paenibacillus gyeongsangnamensis</name>
    <dbReference type="NCBI Taxonomy" id="3388067"/>
    <lineage>
        <taxon>Bacteria</taxon>
        <taxon>Bacillati</taxon>
        <taxon>Bacillota</taxon>
        <taxon>Bacilli</taxon>
        <taxon>Bacillales</taxon>
        <taxon>Paenibacillaceae</taxon>
        <taxon>Paenibacillus</taxon>
    </lineage>
</organism>
<proteinExistence type="predicted"/>
<keyword evidence="1" id="KW-0223">Dioxygenase</keyword>
<name>A0ABT4QG72_9BACL</name>
<dbReference type="EMBL" id="JAQAGZ010000019">
    <property type="protein sequence ID" value="MCZ8515797.1"/>
    <property type="molecule type" value="Genomic_DNA"/>
</dbReference>
<accession>A0ABT4QG72</accession>
<dbReference type="PANTHER" id="PTHR20883">
    <property type="entry name" value="PHYTANOYL-COA DIOXYGENASE DOMAIN CONTAINING 1"/>
    <property type="match status" value="1"/>
</dbReference>
<reference evidence="1 2" key="1">
    <citation type="submission" date="2022-12" db="EMBL/GenBank/DDBJ databases">
        <title>Draft genome sequence of Paenibacillus sp. dW9.</title>
        <authorList>
            <person name="Choi E.-W."/>
            <person name="Kim D.-U."/>
        </authorList>
    </citation>
    <scope>NUCLEOTIDE SEQUENCE [LARGE SCALE GENOMIC DNA]</scope>
    <source>
        <strain evidence="2">dW9</strain>
    </source>
</reference>
<dbReference type="Proteomes" id="UP001527882">
    <property type="component" value="Unassembled WGS sequence"/>
</dbReference>